<dbReference type="InterPro" id="IPR016187">
    <property type="entry name" value="CTDL_fold"/>
</dbReference>
<feature type="domain" description="Sulfatase-modifying factor enzyme-like" evidence="1">
    <location>
        <begin position="3"/>
        <end position="288"/>
    </location>
</feature>
<dbReference type="PANTHER" id="PTHR23150:SF19">
    <property type="entry name" value="FORMYLGLYCINE-GENERATING ENZYME"/>
    <property type="match status" value="1"/>
</dbReference>
<dbReference type="Gene3D" id="3.90.1580.10">
    <property type="entry name" value="paralog of FGE (formylglycine-generating enzyme)"/>
    <property type="match status" value="1"/>
</dbReference>
<dbReference type="InterPro" id="IPR051043">
    <property type="entry name" value="Sulfatase_Mod_Factor_Kinase"/>
</dbReference>
<dbReference type="Proteomes" id="UP001160130">
    <property type="component" value="Unassembled WGS sequence"/>
</dbReference>
<sequence length="298" mass="32583">MFTELIELSGGAFRMGSTRFYPEEAPVHTATVAPFAIEKYPVTNAQFAEFVDATGYVTVAERPLDPALYPGVAEQDLLPGALVFRPTAGPVNLGDWRQWWDWACGANWRHPFGPDRDAGHPDHPVVQVAYPDAAAYASWAGRRLPTEAEWEYAAGGGADTVYAWGDEPTPHGRLMANTWQGRFPYRNDGALGWTGSSPVGTFPPNAHGLFDMIGNVWEWTSTRFTAHHQPAVAEPACCPPAGPDPSINQTLKGGSHLCAPEYCHRYRPAARSPQSQDSSTTHIGFRCVVDRGRIPVQP</sequence>
<protein>
    <submittedName>
        <fullName evidence="2">Sulfatase modifying factor 1</fullName>
        <ecNumber evidence="2">1.8.3.7</ecNumber>
    </submittedName>
</protein>
<evidence type="ECO:0000259" key="1">
    <source>
        <dbReference type="Pfam" id="PF03781"/>
    </source>
</evidence>
<gene>
    <name evidence="2" type="ORF">M2272_004517</name>
</gene>
<evidence type="ECO:0000313" key="3">
    <source>
        <dbReference type="Proteomes" id="UP001160130"/>
    </source>
</evidence>
<dbReference type="InterPro" id="IPR005532">
    <property type="entry name" value="SUMF_dom"/>
</dbReference>
<dbReference type="EC" id="1.8.3.7" evidence="2"/>
<dbReference type="EMBL" id="JARXVE010000008">
    <property type="protein sequence ID" value="MDH6197861.1"/>
    <property type="molecule type" value="Genomic_DNA"/>
</dbReference>
<comment type="caution">
    <text evidence="2">The sequence shown here is derived from an EMBL/GenBank/DDBJ whole genome shotgun (WGS) entry which is preliminary data.</text>
</comment>
<dbReference type="SUPFAM" id="SSF56436">
    <property type="entry name" value="C-type lectin-like"/>
    <property type="match status" value="1"/>
</dbReference>
<dbReference type="Pfam" id="PF03781">
    <property type="entry name" value="FGE-sulfatase"/>
    <property type="match status" value="1"/>
</dbReference>
<accession>A0ABT6L4I0</accession>
<organism evidence="2 3">
    <name type="scientific">Mycolicibacterium frederiksbergense</name>
    <dbReference type="NCBI Taxonomy" id="117567"/>
    <lineage>
        <taxon>Bacteria</taxon>
        <taxon>Bacillati</taxon>
        <taxon>Actinomycetota</taxon>
        <taxon>Actinomycetes</taxon>
        <taxon>Mycobacteriales</taxon>
        <taxon>Mycobacteriaceae</taxon>
        <taxon>Mycolicibacterium</taxon>
    </lineage>
</organism>
<keyword evidence="3" id="KW-1185">Reference proteome</keyword>
<evidence type="ECO:0000313" key="2">
    <source>
        <dbReference type="EMBL" id="MDH6197861.1"/>
    </source>
</evidence>
<dbReference type="GO" id="GO:0120147">
    <property type="term" value="F:formylglycine-generating oxidase activity"/>
    <property type="evidence" value="ECO:0007669"/>
    <property type="project" value="UniProtKB-EC"/>
</dbReference>
<proteinExistence type="predicted"/>
<dbReference type="InterPro" id="IPR042095">
    <property type="entry name" value="SUMF_sf"/>
</dbReference>
<name>A0ABT6L4I0_9MYCO</name>
<keyword evidence="2" id="KW-0560">Oxidoreductase</keyword>
<reference evidence="2 3" key="1">
    <citation type="submission" date="2023-04" db="EMBL/GenBank/DDBJ databases">
        <title>Forest soil microbial communities from Buena Vista Peninsula, Colon Province, Panama.</title>
        <authorList>
            <person name="Bouskill N."/>
        </authorList>
    </citation>
    <scope>NUCLEOTIDE SEQUENCE [LARGE SCALE GENOMIC DNA]</scope>
    <source>
        <strain evidence="2 3">AC80</strain>
    </source>
</reference>
<dbReference type="PANTHER" id="PTHR23150">
    <property type="entry name" value="SULFATASE MODIFYING FACTOR 1, 2"/>
    <property type="match status" value="1"/>
</dbReference>